<dbReference type="RefSeq" id="WP_345826500.1">
    <property type="nucleotide sequence ID" value="NZ_JBDIML010000009.1"/>
</dbReference>
<dbReference type="InterPro" id="IPR022823">
    <property type="entry name" value="LutC"/>
</dbReference>
<feature type="domain" description="LUD" evidence="2">
    <location>
        <begin position="52"/>
        <end position="233"/>
    </location>
</feature>
<dbReference type="Pfam" id="PF02589">
    <property type="entry name" value="LUD_dom"/>
    <property type="match status" value="1"/>
</dbReference>
<proteinExistence type="inferred from homology"/>
<name>A0ABU9XL46_9BACI</name>
<dbReference type="EMBL" id="JBDIML010000009">
    <property type="protein sequence ID" value="MEN2769001.1"/>
    <property type="molecule type" value="Genomic_DNA"/>
</dbReference>
<comment type="function">
    <text evidence="1">Is involved in L-lactate degradation and allows cells to grow with lactate as the sole carbon source.</text>
</comment>
<dbReference type="PANTHER" id="PTHR43682:SF1">
    <property type="entry name" value="LACTATE UTILIZATION PROTEIN C"/>
    <property type="match status" value="1"/>
</dbReference>
<gene>
    <name evidence="1" type="primary">lutC</name>
    <name evidence="3" type="ORF">ABC228_17650</name>
</gene>
<evidence type="ECO:0000259" key="2">
    <source>
        <dbReference type="Pfam" id="PF02589"/>
    </source>
</evidence>
<dbReference type="InterPro" id="IPR024185">
    <property type="entry name" value="FTHF_cligase-like_sf"/>
</dbReference>
<dbReference type="Gene3D" id="3.40.50.10420">
    <property type="entry name" value="NagB/RpiA/CoA transferase-like"/>
    <property type="match status" value="1"/>
</dbReference>
<accession>A0ABU9XL46</accession>
<comment type="similarity">
    <text evidence="1">Belongs to the LutC/YkgG family.</text>
</comment>
<evidence type="ECO:0000256" key="1">
    <source>
        <dbReference type="HAMAP-Rule" id="MF_02104"/>
    </source>
</evidence>
<evidence type="ECO:0000313" key="3">
    <source>
        <dbReference type="EMBL" id="MEN2769001.1"/>
    </source>
</evidence>
<reference evidence="3 4" key="1">
    <citation type="submission" date="2024-05" db="EMBL/GenBank/DDBJ databases">
        <authorList>
            <person name="Haq I."/>
            <person name="Ullah Z."/>
            <person name="Ahmad R."/>
            <person name="Li M."/>
            <person name="Tong Y."/>
        </authorList>
    </citation>
    <scope>NUCLEOTIDE SEQUENCE [LARGE SCALE GENOMIC DNA]</scope>
    <source>
        <strain evidence="3 4">16A2E</strain>
    </source>
</reference>
<dbReference type="InterPro" id="IPR003741">
    <property type="entry name" value="LUD_dom"/>
</dbReference>
<comment type="caution">
    <text evidence="3">The sequence shown here is derived from an EMBL/GenBank/DDBJ whole genome shotgun (WGS) entry which is preliminary data.</text>
</comment>
<dbReference type="HAMAP" id="MF_02104">
    <property type="entry name" value="LutC"/>
    <property type="match status" value="1"/>
</dbReference>
<evidence type="ECO:0000313" key="4">
    <source>
        <dbReference type="Proteomes" id="UP001444625"/>
    </source>
</evidence>
<dbReference type="SUPFAM" id="SSF100950">
    <property type="entry name" value="NagB/RpiA/CoA transferase-like"/>
    <property type="match status" value="1"/>
</dbReference>
<dbReference type="PANTHER" id="PTHR43682">
    <property type="entry name" value="LACTATE UTILIZATION PROTEIN C"/>
    <property type="match status" value="1"/>
</dbReference>
<sequence length="234" mass="26359">MTVLNRETFLTNLADNLGRPRRITGVERPTWSVQPQWDVYQHLSSDELIDILEKQCQVIHTDFKRTDRASLEQVLRKVIEGYNGQSIVAANDPRNKEFGLQVLFSRLMEEGKEVHVWDSKLEKDNITFAERADVGITFSDITLAESGTVTLFNNRYNGRSISLLPKTYIAIIPKETIVQRMTQAAKQIHDANQQGNDVASCVSFITGPSNSADIEMNLIVGVHGPIQVTYIVVD</sequence>
<organism evidence="3 4">
    <name type="scientific">Ornithinibacillus xuwenensis</name>
    <dbReference type="NCBI Taxonomy" id="3144668"/>
    <lineage>
        <taxon>Bacteria</taxon>
        <taxon>Bacillati</taxon>
        <taxon>Bacillota</taxon>
        <taxon>Bacilli</taxon>
        <taxon>Bacillales</taxon>
        <taxon>Bacillaceae</taxon>
        <taxon>Ornithinibacillus</taxon>
    </lineage>
</organism>
<keyword evidence="4" id="KW-1185">Reference proteome</keyword>
<protein>
    <recommendedName>
        <fullName evidence="1">Lactate utilization protein C</fullName>
    </recommendedName>
</protein>
<dbReference type="InterPro" id="IPR037171">
    <property type="entry name" value="NagB/RpiA_transferase-like"/>
</dbReference>
<dbReference type="Proteomes" id="UP001444625">
    <property type="component" value="Unassembled WGS sequence"/>
</dbReference>